<organism evidence="2 3">
    <name type="scientific">Roseicitreum antarcticum</name>
    <dbReference type="NCBI Taxonomy" id="564137"/>
    <lineage>
        <taxon>Bacteria</taxon>
        <taxon>Pseudomonadati</taxon>
        <taxon>Pseudomonadota</taxon>
        <taxon>Alphaproteobacteria</taxon>
        <taxon>Rhodobacterales</taxon>
        <taxon>Paracoccaceae</taxon>
        <taxon>Roseicitreum</taxon>
    </lineage>
</organism>
<proteinExistence type="predicted"/>
<dbReference type="STRING" id="564137.SAMN04488238_1351"/>
<name>A0A1H3F9T5_9RHOB</name>
<dbReference type="InterPro" id="IPR006120">
    <property type="entry name" value="Resolvase_HTH_dom"/>
</dbReference>
<evidence type="ECO:0000313" key="3">
    <source>
        <dbReference type="Proteomes" id="UP000198539"/>
    </source>
</evidence>
<evidence type="ECO:0000259" key="1">
    <source>
        <dbReference type="PROSITE" id="PS50531"/>
    </source>
</evidence>
<feature type="domain" description="HTH IS21-type" evidence="1">
    <location>
        <begin position="3"/>
        <end position="65"/>
    </location>
</feature>
<sequence length="76" mass="8926">MGFLKVIRTWALRDKMPIREIARRTGIARNTIKKYLREGIVEPAFQTPDRPSKLDPYAAQLTGWLVSDQRKSRKER</sequence>
<dbReference type="Pfam" id="PF02796">
    <property type="entry name" value="HTH_7"/>
    <property type="match status" value="1"/>
</dbReference>
<feature type="non-terminal residue" evidence="2">
    <location>
        <position position="76"/>
    </location>
</feature>
<protein>
    <submittedName>
        <fullName evidence="2">Helix-turn-helix domain of resolvase</fullName>
    </submittedName>
</protein>
<evidence type="ECO:0000313" key="2">
    <source>
        <dbReference type="EMBL" id="SDX87766.1"/>
    </source>
</evidence>
<dbReference type="InterPro" id="IPR009057">
    <property type="entry name" value="Homeodomain-like_sf"/>
</dbReference>
<dbReference type="PROSITE" id="PS50531">
    <property type="entry name" value="HTH_IS21"/>
    <property type="match status" value="1"/>
</dbReference>
<dbReference type="AlphaFoldDB" id="A0A1H3F9T5"/>
<keyword evidence="3" id="KW-1185">Reference proteome</keyword>
<dbReference type="EMBL" id="FNOM01000035">
    <property type="protein sequence ID" value="SDX87766.1"/>
    <property type="molecule type" value="Genomic_DNA"/>
</dbReference>
<dbReference type="InterPro" id="IPR017894">
    <property type="entry name" value="HTH_IS21_transposase_type"/>
</dbReference>
<dbReference type="GO" id="GO:0000150">
    <property type="term" value="F:DNA strand exchange activity"/>
    <property type="evidence" value="ECO:0007669"/>
    <property type="project" value="InterPro"/>
</dbReference>
<dbReference type="Proteomes" id="UP000198539">
    <property type="component" value="Unassembled WGS sequence"/>
</dbReference>
<gene>
    <name evidence="2" type="ORF">SAMN04488238_1351</name>
</gene>
<reference evidence="2 3" key="1">
    <citation type="submission" date="2016-10" db="EMBL/GenBank/DDBJ databases">
        <authorList>
            <person name="de Groot N.N."/>
        </authorList>
    </citation>
    <scope>NUCLEOTIDE SEQUENCE [LARGE SCALE GENOMIC DNA]</scope>
    <source>
        <strain evidence="2 3">CGMCC 1.8894</strain>
    </source>
</reference>
<dbReference type="OrthoDB" id="2065409at2"/>
<dbReference type="SUPFAM" id="SSF46689">
    <property type="entry name" value="Homeodomain-like"/>
    <property type="match status" value="1"/>
</dbReference>
<accession>A0A1H3F9T5</accession>
<dbReference type="Gene3D" id="1.10.10.60">
    <property type="entry name" value="Homeodomain-like"/>
    <property type="match status" value="1"/>
</dbReference>
<dbReference type="GO" id="GO:0003677">
    <property type="term" value="F:DNA binding"/>
    <property type="evidence" value="ECO:0007669"/>
    <property type="project" value="InterPro"/>
</dbReference>